<dbReference type="InterPro" id="IPR010376">
    <property type="entry name" value="GBBH-like_N"/>
</dbReference>
<evidence type="ECO:0000256" key="2">
    <source>
        <dbReference type="ARBA" id="ARBA00023004"/>
    </source>
</evidence>
<sequence length="102" mass="11619">MTTHADDCRPLKLENKVLDRQLVVYWDDQITTTLSHAFLRQKCRCADCLSGRVVPPTDAELTELHPYGPNAVQLVFSDGHDRGLYPWPYLRNLAIELATQPV</sequence>
<evidence type="ECO:0000256" key="1">
    <source>
        <dbReference type="ARBA" id="ARBA00022723"/>
    </source>
</evidence>
<reference evidence="5" key="1">
    <citation type="journal article" date="2019" name="Int. J. Syst. Evol. Microbiol.">
        <title>The Global Catalogue of Microorganisms (GCM) 10K type strain sequencing project: providing services to taxonomists for standard genome sequencing and annotation.</title>
        <authorList>
            <consortium name="The Broad Institute Genomics Platform"/>
            <consortium name="The Broad Institute Genome Sequencing Center for Infectious Disease"/>
            <person name="Wu L."/>
            <person name="Ma J."/>
        </authorList>
    </citation>
    <scope>NUCLEOTIDE SEQUENCE [LARGE SCALE GENOMIC DNA]</scope>
    <source>
        <strain evidence="5">NBRC 105857</strain>
    </source>
</reference>
<dbReference type="PANTHER" id="PTHR35303">
    <property type="entry name" value="OS02G0197800 PROTEIN"/>
    <property type="match status" value="1"/>
</dbReference>
<dbReference type="Gene3D" id="3.30.2020.30">
    <property type="match status" value="1"/>
</dbReference>
<evidence type="ECO:0000259" key="3">
    <source>
        <dbReference type="Pfam" id="PF06155"/>
    </source>
</evidence>
<feature type="domain" description="Gamma-butyrobetaine hydroxylase-like N-terminal" evidence="3">
    <location>
        <begin position="17"/>
        <end position="91"/>
    </location>
</feature>
<proteinExistence type="predicted"/>
<evidence type="ECO:0000313" key="5">
    <source>
        <dbReference type="Proteomes" id="UP001156664"/>
    </source>
</evidence>
<accession>A0ABQ5YQK9</accession>
<dbReference type="Pfam" id="PF06155">
    <property type="entry name" value="GBBH-like_N"/>
    <property type="match status" value="1"/>
</dbReference>
<evidence type="ECO:0000313" key="4">
    <source>
        <dbReference type="EMBL" id="GLR26367.1"/>
    </source>
</evidence>
<dbReference type="InterPro" id="IPR038492">
    <property type="entry name" value="GBBH-like_N_sf"/>
</dbReference>
<comment type="caution">
    <text evidence="4">The sequence shown here is derived from an EMBL/GenBank/DDBJ whole genome shotgun (WGS) entry which is preliminary data.</text>
</comment>
<keyword evidence="2" id="KW-0408">Iron</keyword>
<dbReference type="PANTHER" id="PTHR35303:SF8">
    <property type="entry name" value="GAMMA-BUTYROBETAINE HYDROXYLASE-LIKE N-TERMINAL DOMAIN-CONTAINING PROTEIN"/>
    <property type="match status" value="1"/>
</dbReference>
<keyword evidence="1" id="KW-0479">Metal-binding</keyword>
<keyword evidence="5" id="KW-1185">Reference proteome</keyword>
<gene>
    <name evidence="4" type="ORF">GCM10007875_14570</name>
</gene>
<protein>
    <recommendedName>
        <fullName evidence="3">Gamma-butyrobetaine hydroxylase-like N-terminal domain-containing protein</fullName>
    </recommendedName>
</protein>
<organism evidence="4 5">
    <name type="scientific">Limnobacter litoralis</name>
    <dbReference type="NCBI Taxonomy" id="481366"/>
    <lineage>
        <taxon>Bacteria</taxon>
        <taxon>Pseudomonadati</taxon>
        <taxon>Pseudomonadota</taxon>
        <taxon>Betaproteobacteria</taxon>
        <taxon>Burkholderiales</taxon>
        <taxon>Burkholderiaceae</taxon>
        <taxon>Limnobacter</taxon>
    </lineage>
</organism>
<dbReference type="Proteomes" id="UP001156664">
    <property type="component" value="Unassembled WGS sequence"/>
</dbReference>
<name>A0ABQ5YQK9_9BURK</name>
<dbReference type="EMBL" id="BSOJ01000015">
    <property type="protein sequence ID" value="GLR26367.1"/>
    <property type="molecule type" value="Genomic_DNA"/>
</dbReference>
<dbReference type="RefSeq" id="WP_284280937.1">
    <property type="nucleotide sequence ID" value="NZ_BSOJ01000015.1"/>
</dbReference>